<name>B5RU59_DEBHA</name>
<reference evidence="2 3" key="1">
    <citation type="journal article" date="2004" name="Nature">
        <title>Genome evolution in yeasts.</title>
        <authorList>
            <consortium name="Genolevures"/>
            <person name="Dujon B."/>
            <person name="Sherman D."/>
            <person name="Fischer G."/>
            <person name="Durrens P."/>
            <person name="Casaregola S."/>
            <person name="Lafontaine I."/>
            <person name="de Montigny J."/>
            <person name="Marck C."/>
            <person name="Neuveglise C."/>
            <person name="Talla E."/>
            <person name="Goffard N."/>
            <person name="Frangeul L."/>
            <person name="Aigle M."/>
            <person name="Anthouard V."/>
            <person name="Babour A."/>
            <person name="Barbe V."/>
            <person name="Barnay S."/>
            <person name="Blanchin S."/>
            <person name="Beckerich J.M."/>
            <person name="Beyne E."/>
            <person name="Bleykasten C."/>
            <person name="Boisrame A."/>
            <person name="Boyer J."/>
            <person name="Cattolico L."/>
            <person name="Confanioleri F."/>
            <person name="de Daruvar A."/>
            <person name="Despons L."/>
            <person name="Fabre E."/>
            <person name="Fairhead C."/>
            <person name="Ferry-Dumazet H."/>
            <person name="Groppi A."/>
            <person name="Hantraye F."/>
            <person name="Hennequin C."/>
            <person name="Jauniaux N."/>
            <person name="Joyet P."/>
            <person name="Kachouri R."/>
            <person name="Kerrest A."/>
            <person name="Koszul R."/>
            <person name="Lemaire M."/>
            <person name="Lesur I."/>
            <person name="Ma L."/>
            <person name="Muller H."/>
            <person name="Nicaud J.M."/>
            <person name="Nikolski M."/>
            <person name="Oztas S."/>
            <person name="Ozier-Kalogeropoulos O."/>
            <person name="Pellenz S."/>
            <person name="Potier S."/>
            <person name="Richard G.F."/>
            <person name="Straub M.L."/>
            <person name="Suleau A."/>
            <person name="Swennene D."/>
            <person name="Tekaia F."/>
            <person name="Wesolowski-Louvel M."/>
            <person name="Westhof E."/>
            <person name="Wirth B."/>
            <person name="Zeniou-Meyer M."/>
            <person name="Zivanovic I."/>
            <person name="Bolotin-Fukuhara M."/>
            <person name="Thierry A."/>
            <person name="Bouchier C."/>
            <person name="Caudron B."/>
            <person name="Scarpelli C."/>
            <person name="Gaillardin C."/>
            <person name="Weissenbach J."/>
            <person name="Wincker P."/>
            <person name="Souciet J.L."/>
        </authorList>
    </citation>
    <scope>NUCLEOTIDE SEQUENCE [LARGE SCALE GENOMIC DNA]</scope>
    <source>
        <strain evidence="3">ATCC 36239 / CBS 767 / BCRC 21394 / JCM 1990 / NBRC 0083 / IGC 2968</strain>
    </source>
</reference>
<gene>
    <name evidence="2" type="ordered locus">DEHA2E23144g</name>
</gene>
<dbReference type="KEGG" id="dha:DEHA2E23144g"/>
<dbReference type="Proteomes" id="UP000000599">
    <property type="component" value="Chromosome E"/>
</dbReference>
<evidence type="ECO:0000313" key="2">
    <source>
        <dbReference type="EMBL" id="CAR65871.1"/>
    </source>
</evidence>
<feature type="transmembrane region" description="Helical" evidence="1">
    <location>
        <begin position="21"/>
        <end position="50"/>
    </location>
</feature>
<dbReference type="EMBL" id="CR382137">
    <property type="protein sequence ID" value="CAR65871.1"/>
    <property type="molecule type" value="Genomic_DNA"/>
</dbReference>
<evidence type="ECO:0000256" key="1">
    <source>
        <dbReference type="SAM" id="Phobius"/>
    </source>
</evidence>
<dbReference type="GeneID" id="8998829"/>
<keyword evidence="3" id="KW-1185">Reference proteome</keyword>
<evidence type="ECO:0000313" key="3">
    <source>
        <dbReference type="Proteomes" id="UP000000599"/>
    </source>
</evidence>
<dbReference type="OrthoDB" id="4103527at2759"/>
<dbReference type="HOGENOM" id="CLU_103830_0_0_1"/>
<sequence>MEIKSQIDRREKHFKQNFFTGIMVHWIISDLPLISIGICTCIYAIVFYSFVPSSPWMMVSVFFFILCTSLVMAIIPEHYKQKMKVYDEKLEKMVIPEFIENRPFKETNVMQKDEILAIILRNVNAKFVSTMKKQYAFKNIEQLVKFHDNIIAGFTKRYFEKYKELPLEDIQGWDRMLLVAKNIQDEDLKDVYADMVSPEIIQKYSNIRPTTQENGSATNES</sequence>
<organism evidence="2 3">
    <name type="scientific">Debaryomyces hansenii (strain ATCC 36239 / CBS 767 / BCRC 21394 / JCM 1990 / NBRC 0083 / IGC 2968)</name>
    <name type="common">Yeast</name>
    <name type="synonym">Torulaspora hansenii</name>
    <dbReference type="NCBI Taxonomy" id="284592"/>
    <lineage>
        <taxon>Eukaryota</taxon>
        <taxon>Fungi</taxon>
        <taxon>Dikarya</taxon>
        <taxon>Ascomycota</taxon>
        <taxon>Saccharomycotina</taxon>
        <taxon>Pichiomycetes</taxon>
        <taxon>Debaryomycetaceae</taxon>
        <taxon>Debaryomyces</taxon>
    </lineage>
</organism>
<dbReference type="RefSeq" id="XP_002770530.1">
    <property type="nucleotide sequence ID" value="XM_002770484.1"/>
</dbReference>
<protein>
    <submittedName>
        <fullName evidence="2">DEHA2E23144p</fullName>
    </submittedName>
</protein>
<feature type="transmembrane region" description="Helical" evidence="1">
    <location>
        <begin position="56"/>
        <end position="75"/>
    </location>
</feature>
<proteinExistence type="predicted"/>
<keyword evidence="1" id="KW-0812">Transmembrane</keyword>
<dbReference type="AlphaFoldDB" id="B5RU59"/>
<keyword evidence="1" id="KW-1133">Transmembrane helix</keyword>
<dbReference type="VEuPathDB" id="FungiDB:DEHA2E23144g"/>
<accession>B5RU59</accession>
<keyword evidence="1" id="KW-0472">Membrane</keyword>
<dbReference type="InParanoid" id="B5RU59"/>